<keyword evidence="2" id="KW-1185">Reference proteome</keyword>
<reference evidence="1" key="1">
    <citation type="submission" date="2023-06" db="EMBL/GenBank/DDBJ databases">
        <title>Genomic analysis of the entomopathogenic nematode Steinernema hermaphroditum.</title>
        <authorList>
            <person name="Schwarz E.M."/>
            <person name="Heppert J.K."/>
            <person name="Baniya A."/>
            <person name="Schwartz H.T."/>
            <person name="Tan C.-H."/>
            <person name="Antoshechkin I."/>
            <person name="Sternberg P.W."/>
            <person name="Goodrich-Blair H."/>
            <person name="Dillman A.R."/>
        </authorList>
    </citation>
    <scope>NUCLEOTIDE SEQUENCE</scope>
    <source>
        <strain evidence="1">PS9179</strain>
        <tissue evidence="1">Whole animal</tissue>
    </source>
</reference>
<gene>
    <name evidence="1" type="ORF">QR680_012554</name>
</gene>
<accession>A0AA39I4P1</accession>
<evidence type="ECO:0000313" key="2">
    <source>
        <dbReference type="Proteomes" id="UP001175271"/>
    </source>
</evidence>
<name>A0AA39I4P1_9BILA</name>
<protein>
    <submittedName>
        <fullName evidence="1">Uncharacterized protein</fullName>
    </submittedName>
</protein>
<proteinExistence type="predicted"/>
<organism evidence="1 2">
    <name type="scientific">Steinernema hermaphroditum</name>
    <dbReference type="NCBI Taxonomy" id="289476"/>
    <lineage>
        <taxon>Eukaryota</taxon>
        <taxon>Metazoa</taxon>
        <taxon>Ecdysozoa</taxon>
        <taxon>Nematoda</taxon>
        <taxon>Chromadorea</taxon>
        <taxon>Rhabditida</taxon>
        <taxon>Tylenchina</taxon>
        <taxon>Panagrolaimomorpha</taxon>
        <taxon>Strongyloidoidea</taxon>
        <taxon>Steinernematidae</taxon>
        <taxon>Steinernema</taxon>
    </lineage>
</organism>
<evidence type="ECO:0000313" key="1">
    <source>
        <dbReference type="EMBL" id="KAK0416548.1"/>
    </source>
</evidence>
<dbReference type="EMBL" id="JAUCMV010000002">
    <property type="protein sequence ID" value="KAK0416548.1"/>
    <property type="molecule type" value="Genomic_DNA"/>
</dbReference>
<comment type="caution">
    <text evidence="1">The sequence shown here is derived from an EMBL/GenBank/DDBJ whole genome shotgun (WGS) entry which is preliminary data.</text>
</comment>
<dbReference type="Proteomes" id="UP001175271">
    <property type="component" value="Unassembled WGS sequence"/>
</dbReference>
<dbReference type="AlphaFoldDB" id="A0AA39I4P1"/>
<sequence>MRPQAGSMLNAYKKQTAAPPIETAITTCTCLAWAIAAGSHIFDGKMSGVTERVFSHDPVENFARNRMHSATANIVKNGGFITAQSWSIDMLAYVHECYIKNLFIRSRQSAQRGKVAFYVRMESTDSPGEAFAVGAHPT</sequence>